<reference evidence="2 3" key="1">
    <citation type="journal article" date="2020" name="Nature">
        <title>Six reference-quality genomes reveal evolution of bat adaptations.</title>
        <authorList>
            <person name="Jebb D."/>
            <person name="Huang Z."/>
            <person name="Pippel M."/>
            <person name="Hughes G.M."/>
            <person name="Lavrichenko K."/>
            <person name="Devanna P."/>
            <person name="Winkler S."/>
            <person name="Jermiin L.S."/>
            <person name="Skirmuntt E.C."/>
            <person name="Katzourakis A."/>
            <person name="Burkitt-Gray L."/>
            <person name="Ray D.A."/>
            <person name="Sullivan K.A.M."/>
            <person name="Roscito J.G."/>
            <person name="Kirilenko B.M."/>
            <person name="Davalos L.M."/>
            <person name="Corthals A.P."/>
            <person name="Power M.L."/>
            <person name="Jones G."/>
            <person name="Ransome R.D."/>
            <person name="Dechmann D.K.N."/>
            <person name="Locatelli A.G."/>
            <person name="Puechmaille S.J."/>
            <person name="Fedrigo O."/>
            <person name="Jarvis E.D."/>
            <person name="Hiller M."/>
            <person name="Vernes S.C."/>
            <person name="Myers E.W."/>
            <person name="Teeling E.C."/>
        </authorList>
    </citation>
    <scope>NUCLEOTIDE SEQUENCE [LARGE SCALE GENOMIC DNA]</scope>
    <source>
        <strain evidence="2">MMyoMyo1</strain>
        <tissue evidence="2">Flight muscle</tissue>
    </source>
</reference>
<name>A0A7J7XHT3_MYOMY</name>
<feature type="compositionally biased region" description="Pro residues" evidence="1">
    <location>
        <begin position="148"/>
        <end position="158"/>
    </location>
</feature>
<gene>
    <name evidence="2" type="ORF">mMyoMyo1_011786</name>
</gene>
<dbReference type="Proteomes" id="UP000527355">
    <property type="component" value="Unassembled WGS sequence"/>
</dbReference>
<evidence type="ECO:0000313" key="2">
    <source>
        <dbReference type="EMBL" id="KAF6349239.1"/>
    </source>
</evidence>
<keyword evidence="3" id="KW-1185">Reference proteome</keyword>
<feature type="region of interest" description="Disordered" evidence="1">
    <location>
        <begin position="78"/>
        <end position="97"/>
    </location>
</feature>
<proteinExistence type="predicted"/>
<protein>
    <submittedName>
        <fullName evidence="2">Uncharacterized protein</fullName>
    </submittedName>
</protein>
<accession>A0A7J7XHT3</accession>
<sequence>MPHIAATRHPFYSGYTHPPSSPPACTCGIWPTPSATRTHTCPHPLPCAHMQIRPCQKEPGPLPLPACPPLPQSSSAHPWCAHPAADKDGNGGKTPLPKAITTTLANPDVFPPSAGSFLTGAFFSDPVTMAGRLPRQSLPAFPSCSRPPQTPTLPPGSAPPLRCGP</sequence>
<dbReference type="EMBL" id="JABWUV010000006">
    <property type="protein sequence ID" value="KAF6349239.1"/>
    <property type="molecule type" value="Genomic_DNA"/>
</dbReference>
<evidence type="ECO:0000313" key="3">
    <source>
        <dbReference type="Proteomes" id="UP000527355"/>
    </source>
</evidence>
<evidence type="ECO:0000256" key="1">
    <source>
        <dbReference type="SAM" id="MobiDB-lite"/>
    </source>
</evidence>
<dbReference type="AlphaFoldDB" id="A0A7J7XHT3"/>
<organism evidence="2 3">
    <name type="scientific">Myotis myotis</name>
    <name type="common">Greater mouse-eared bat</name>
    <name type="synonym">Vespertilio myotis</name>
    <dbReference type="NCBI Taxonomy" id="51298"/>
    <lineage>
        <taxon>Eukaryota</taxon>
        <taxon>Metazoa</taxon>
        <taxon>Chordata</taxon>
        <taxon>Craniata</taxon>
        <taxon>Vertebrata</taxon>
        <taxon>Euteleostomi</taxon>
        <taxon>Mammalia</taxon>
        <taxon>Eutheria</taxon>
        <taxon>Laurasiatheria</taxon>
        <taxon>Chiroptera</taxon>
        <taxon>Yangochiroptera</taxon>
        <taxon>Vespertilionidae</taxon>
        <taxon>Myotis</taxon>
    </lineage>
</organism>
<feature type="region of interest" description="Disordered" evidence="1">
    <location>
        <begin position="134"/>
        <end position="165"/>
    </location>
</feature>
<comment type="caution">
    <text evidence="2">The sequence shown here is derived from an EMBL/GenBank/DDBJ whole genome shotgun (WGS) entry which is preliminary data.</text>
</comment>